<sequence length="784" mass="89131">MNPAPASSNLEQQLSHLIPKQPIPEGTFPAAPAIFDCSNFELTGIISRRTALMDTLVRGRMKPEDSRQSADTCRSLLEAVTIFSHGRAINLPETPGQTDPLNRAVGLLMGSFDHPPVPNSNVSYAKEIYLLLPKDERMNDSQEILKNYGQVCKEINQAHKSGPIPKELKQRAAVSSLRVISLLGSKEKTPLKFKNQIASAVANIIRNYHLGEEIGEAIGMKFEGKAAPETETLKSLQRKVFDRNLLHDEQGFAKGEEELAQIKEFILTGEGDKPLRMAENLTSLSGSQREGLTLRKIVEQVKNQNDLRVLATNGQVSIYALRIPHPEQDKINIDFNMTKSYLNLIVAVGPNCEPVVLKDSSVNEYENGKYNNDFSELKQPDEDGFFSLNFYSDWSYPSRKEGIFTTILAQNSEFYSAGKYLFISNEGELVESPESSTTLIHNERLPSGDHIFYIRPSLYQGGYYVRFNPKEKSFRKIVGTDNCNFNRIINNLGIFTRDEQHPEGSAVVLIDKSDTVTQIQIPKSLHADVRPWQIEADNLIVINLKPASDSICAPSHLIISMHNGHPMPGYTTIRNIKLPDYELFSYQFDPKTRTIISPHYDPFTGLMSANLSTKLVYKPPQQGEEIGWWMIEEPEIYDQPEVELETNQIYNHIFSRLARLSQFPDTELELTPPNLENTGIIHPDKLYYLRYNVLFYTLTDVLNGTYHADEKIGYRRVLRDKAYDKIYPHLRDVMQNLWAEMNKQLNPEDGVPKQWTPAEIAELKKRRDVLSKALDRLPITLEYR</sequence>
<dbReference type="AlphaFoldDB" id="A0A1F6A6Q9"/>
<gene>
    <name evidence="1" type="ORF">A3D03_01625</name>
</gene>
<dbReference type="EMBL" id="MFJN01000047">
    <property type="protein sequence ID" value="OGG20420.1"/>
    <property type="molecule type" value="Genomic_DNA"/>
</dbReference>
<reference evidence="1 2" key="1">
    <citation type="journal article" date="2016" name="Nat. Commun.">
        <title>Thousands of microbial genomes shed light on interconnected biogeochemical processes in an aquifer system.</title>
        <authorList>
            <person name="Anantharaman K."/>
            <person name="Brown C.T."/>
            <person name="Hug L.A."/>
            <person name="Sharon I."/>
            <person name="Castelle C.J."/>
            <person name="Probst A.J."/>
            <person name="Thomas B.C."/>
            <person name="Singh A."/>
            <person name="Wilkins M.J."/>
            <person name="Karaoz U."/>
            <person name="Brodie E.L."/>
            <person name="Williams K.H."/>
            <person name="Hubbard S.S."/>
            <person name="Banfield J.F."/>
        </authorList>
    </citation>
    <scope>NUCLEOTIDE SEQUENCE [LARGE SCALE GENOMIC DNA]</scope>
</reference>
<proteinExistence type="predicted"/>
<accession>A0A1F6A6Q9</accession>
<comment type="caution">
    <text evidence="1">The sequence shown here is derived from an EMBL/GenBank/DDBJ whole genome shotgun (WGS) entry which is preliminary data.</text>
</comment>
<protein>
    <submittedName>
        <fullName evidence="1">Uncharacterized protein</fullName>
    </submittedName>
</protein>
<dbReference type="Proteomes" id="UP000177092">
    <property type="component" value="Unassembled WGS sequence"/>
</dbReference>
<evidence type="ECO:0000313" key="2">
    <source>
        <dbReference type="Proteomes" id="UP000177092"/>
    </source>
</evidence>
<evidence type="ECO:0000313" key="1">
    <source>
        <dbReference type="EMBL" id="OGG20420.1"/>
    </source>
</evidence>
<organism evidence="1 2">
    <name type="scientific">Candidatus Gottesmanbacteria bacterium RIFCSPHIGHO2_02_FULL_40_13</name>
    <dbReference type="NCBI Taxonomy" id="1798384"/>
    <lineage>
        <taxon>Bacteria</taxon>
        <taxon>Candidatus Gottesmaniibacteriota</taxon>
    </lineage>
</organism>
<name>A0A1F6A6Q9_9BACT</name>